<proteinExistence type="predicted"/>
<gene>
    <name evidence="1" type="ORF">HDA34_001012</name>
</gene>
<dbReference type="PANTHER" id="PTHR21174">
    <property type="match status" value="1"/>
</dbReference>
<dbReference type="EMBL" id="JACJIK010000001">
    <property type="protein sequence ID" value="MBA9059305.1"/>
    <property type="molecule type" value="Genomic_DNA"/>
</dbReference>
<dbReference type="SUPFAM" id="SSF109604">
    <property type="entry name" value="HD-domain/PDEase-like"/>
    <property type="match status" value="1"/>
</dbReference>
<keyword evidence="2" id="KW-1185">Reference proteome</keyword>
<dbReference type="PANTHER" id="PTHR21174:SF0">
    <property type="entry name" value="HD PHOSPHOHYDROLASE FAMILY PROTEIN-RELATED"/>
    <property type="match status" value="1"/>
</dbReference>
<protein>
    <submittedName>
        <fullName evidence="1">Metal-dependent HD superfamily phosphohydrolase</fullName>
    </submittedName>
</protein>
<dbReference type="Proteomes" id="UP000572670">
    <property type="component" value="Unassembled WGS sequence"/>
</dbReference>
<sequence>MLTDPRLAVPADVVDEVARLVLLTAAHDPAPHDAAGAVLSDADLEVLGRSPEAYARYVAAVRQDYAHVSDADWARGRGAVLDALLDAERLYRTAPGRTRWEAAARRNLAAERAALSA</sequence>
<dbReference type="InterPro" id="IPR009218">
    <property type="entry name" value="HD_phosphohydro"/>
</dbReference>
<reference evidence="1 2" key="1">
    <citation type="submission" date="2020-08" db="EMBL/GenBank/DDBJ databases">
        <title>Sequencing the genomes of 1000 actinobacteria strains.</title>
        <authorList>
            <person name="Klenk H.-P."/>
        </authorList>
    </citation>
    <scope>NUCLEOTIDE SEQUENCE [LARGE SCALE GENOMIC DNA]</scope>
    <source>
        <strain evidence="1 2">DSM 21948</strain>
    </source>
</reference>
<organism evidence="1 2">
    <name type="scientific">Micrococcus yunnanensis</name>
    <dbReference type="NCBI Taxonomy" id="566027"/>
    <lineage>
        <taxon>Bacteria</taxon>
        <taxon>Bacillati</taxon>
        <taxon>Actinomycetota</taxon>
        <taxon>Actinomycetes</taxon>
        <taxon>Micrococcales</taxon>
        <taxon>Micrococcaceae</taxon>
        <taxon>Micrococcus</taxon>
    </lineage>
</organism>
<comment type="caution">
    <text evidence="1">The sequence shown here is derived from an EMBL/GenBank/DDBJ whole genome shotgun (WGS) entry which is preliminary data.</text>
</comment>
<accession>A0ABR6D0K4</accession>
<name>A0ABR6D0K4_9MICC</name>
<evidence type="ECO:0000313" key="2">
    <source>
        <dbReference type="Proteomes" id="UP000572670"/>
    </source>
</evidence>
<evidence type="ECO:0000313" key="1">
    <source>
        <dbReference type="EMBL" id="MBA9059305.1"/>
    </source>
</evidence>